<dbReference type="PhylomeDB" id="A0A0G4GYP0"/>
<evidence type="ECO:0000313" key="2">
    <source>
        <dbReference type="EMBL" id="CEM36152.1"/>
    </source>
</evidence>
<name>A0A0G4GYP0_VITBC</name>
<dbReference type="Proteomes" id="UP000041254">
    <property type="component" value="Unassembled WGS sequence"/>
</dbReference>
<proteinExistence type="predicted"/>
<feature type="region of interest" description="Disordered" evidence="1">
    <location>
        <begin position="1"/>
        <end position="34"/>
    </location>
</feature>
<evidence type="ECO:0008006" key="4">
    <source>
        <dbReference type="Google" id="ProtNLM"/>
    </source>
</evidence>
<evidence type="ECO:0000313" key="3">
    <source>
        <dbReference type="Proteomes" id="UP000041254"/>
    </source>
</evidence>
<dbReference type="VEuPathDB" id="CryptoDB:Vbra_19099"/>
<accession>A0A0G4GYP0</accession>
<reference evidence="2 3" key="1">
    <citation type="submission" date="2014-11" db="EMBL/GenBank/DDBJ databases">
        <authorList>
            <person name="Zhu J."/>
            <person name="Qi W."/>
            <person name="Song R."/>
        </authorList>
    </citation>
    <scope>NUCLEOTIDE SEQUENCE [LARGE SCALE GENOMIC DNA]</scope>
</reference>
<protein>
    <recommendedName>
        <fullName evidence="4">F-box domain-containing protein</fullName>
    </recommendedName>
</protein>
<sequence length="597" mass="66757">MANSSKKQRRSEEAALVSHSGGDDSSITQPDERHAQSLQSLHLLPDDVRRTVLSELLGTQCIIGTLSLVRKAFHTIATDPQMHRTIYLRNTYRNSRRHKPIPVTDRQTAAWSPRLTRTKRIVMMCPVEGGLVRLIEATRKTLTFLKVDDREWSEPVVHQSSVELEFPVLAQVAVAGHWVQVAEMRMWRLSSLESLCVSSSYSCCHPWHHFSRALHTLELDHADGLHWGSGMPAGVDLSSLKRLTVTDMGPWDAQRLSECGLKLDAFDMTSDMFVNSAASIKAINAFRIRCLAAGAEEVWRYEILYFNFSALFHMTDADLLECAQTIQKFASMATSASLPVAFSNAHNFSPQLYSVVSKLNFPRVSSLSIYREVRHNLFPVPAAFLSRIGHMFPHVTEADLFSFDGEGLASQGLASLAEGHVQSVLEQLGNLTVVRCGVDIEEGVGEWSLWVDEAGEEEADKPFHERMSRATHSVEVCACDDEEGMEWSNESVVRMHMHAIAILPCLHSIVLEVDLCPQSCCEYGRQEDSQLDYSQFLSVLEQAQLGGGRFHALLRAAGFDLVELTPLAHLCCVEVRRIGFVGDPMQRKITDYFSAVQ</sequence>
<evidence type="ECO:0000256" key="1">
    <source>
        <dbReference type="SAM" id="MobiDB-lite"/>
    </source>
</evidence>
<dbReference type="AlphaFoldDB" id="A0A0G4GYP0"/>
<organism evidence="2 3">
    <name type="scientific">Vitrella brassicaformis (strain CCMP3155)</name>
    <dbReference type="NCBI Taxonomy" id="1169540"/>
    <lineage>
        <taxon>Eukaryota</taxon>
        <taxon>Sar</taxon>
        <taxon>Alveolata</taxon>
        <taxon>Colpodellida</taxon>
        <taxon>Vitrellaceae</taxon>
        <taxon>Vitrella</taxon>
    </lineage>
</organism>
<dbReference type="EMBL" id="CDMY01000878">
    <property type="protein sequence ID" value="CEM36152.1"/>
    <property type="molecule type" value="Genomic_DNA"/>
</dbReference>
<dbReference type="InParanoid" id="A0A0G4GYP0"/>
<gene>
    <name evidence="2" type="ORF">Vbra_19099</name>
</gene>
<keyword evidence="3" id="KW-1185">Reference proteome</keyword>